<dbReference type="InterPro" id="IPR032675">
    <property type="entry name" value="LRR_dom_sf"/>
</dbReference>
<gene>
    <name evidence="3" type="ORF">LTLLF_134445</name>
</gene>
<dbReference type="Proteomes" id="UP000710432">
    <property type="component" value="Unassembled WGS sequence"/>
</dbReference>
<evidence type="ECO:0000256" key="2">
    <source>
        <dbReference type="ARBA" id="ARBA00022737"/>
    </source>
</evidence>
<dbReference type="PANTHER" id="PTHR48051:SF62">
    <property type="entry name" value="LEUCINE-RICH REPEAT-CONTAINING PROTEIN 57"/>
    <property type="match status" value="1"/>
</dbReference>
<dbReference type="SMART" id="SM00369">
    <property type="entry name" value="LRR_TYP"/>
    <property type="match status" value="3"/>
</dbReference>
<protein>
    <submittedName>
        <fullName evidence="3">Leucine-rich repeat-containing protein 57</fullName>
    </submittedName>
</protein>
<dbReference type="PROSITE" id="PS51450">
    <property type="entry name" value="LRR"/>
    <property type="match status" value="2"/>
</dbReference>
<keyword evidence="2" id="KW-0677">Repeat</keyword>
<dbReference type="Pfam" id="PF13855">
    <property type="entry name" value="LRR_8"/>
    <property type="match status" value="1"/>
</dbReference>
<proteinExistence type="predicted"/>
<evidence type="ECO:0000313" key="3">
    <source>
        <dbReference type="EMBL" id="KAH0514596.1"/>
    </source>
</evidence>
<organism evidence="3 4">
    <name type="scientific">Microtus ochrogaster</name>
    <name type="common">Prairie vole</name>
    <dbReference type="NCBI Taxonomy" id="79684"/>
    <lineage>
        <taxon>Eukaryota</taxon>
        <taxon>Metazoa</taxon>
        <taxon>Chordata</taxon>
        <taxon>Craniata</taxon>
        <taxon>Vertebrata</taxon>
        <taxon>Euteleostomi</taxon>
        <taxon>Mammalia</taxon>
        <taxon>Eutheria</taxon>
        <taxon>Euarchontoglires</taxon>
        <taxon>Glires</taxon>
        <taxon>Rodentia</taxon>
        <taxon>Myomorpha</taxon>
        <taxon>Muroidea</taxon>
        <taxon>Cricetidae</taxon>
        <taxon>Arvicolinae</taxon>
        <taxon>Microtus</taxon>
    </lineage>
</organism>
<dbReference type="Gene3D" id="3.80.10.10">
    <property type="entry name" value="Ribonuclease Inhibitor"/>
    <property type="match status" value="1"/>
</dbReference>
<sequence length="195" mass="21987">MGNSALRAHVETAQKTGVFQLKDRGLTEFPSELQKLTSNLRTIDLSNNKIDSLPPLLIGKFALLKSLSLNNNKLSMAFVLASFCYLRHLDVVDLSKNQIQSIPDTVGELQAIELNLNQNQISQISVRISCCPRLKVLRLEENCLELSMLPQSILSDSQICLLAVEGNLFEIKKLRELEGYDKYMERFTATKKKFA</sequence>
<comment type="caution">
    <text evidence="3">The sequence shown here is derived from an EMBL/GenBank/DDBJ whole genome shotgun (WGS) entry which is preliminary data.</text>
</comment>
<dbReference type="PRINTS" id="PR00019">
    <property type="entry name" value="LEURICHRPT"/>
</dbReference>
<dbReference type="GO" id="GO:0005737">
    <property type="term" value="C:cytoplasm"/>
    <property type="evidence" value="ECO:0007669"/>
    <property type="project" value="TreeGrafter"/>
</dbReference>
<accession>A0A8J6KY84</accession>
<keyword evidence="1" id="KW-0433">Leucine-rich repeat</keyword>
<dbReference type="EMBL" id="JAATJU010021135">
    <property type="protein sequence ID" value="KAH0514596.1"/>
    <property type="molecule type" value="Genomic_DNA"/>
</dbReference>
<name>A0A8J6KY84_MICOH</name>
<dbReference type="AlphaFoldDB" id="A0A8J6KY84"/>
<dbReference type="InterPro" id="IPR003591">
    <property type="entry name" value="Leu-rich_rpt_typical-subtyp"/>
</dbReference>
<dbReference type="PANTHER" id="PTHR48051">
    <property type="match status" value="1"/>
</dbReference>
<dbReference type="Pfam" id="PF00560">
    <property type="entry name" value="LRR_1"/>
    <property type="match status" value="1"/>
</dbReference>
<dbReference type="InterPro" id="IPR050216">
    <property type="entry name" value="LRR_domain-containing"/>
</dbReference>
<evidence type="ECO:0000256" key="1">
    <source>
        <dbReference type="ARBA" id="ARBA00022614"/>
    </source>
</evidence>
<evidence type="ECO:0000313" key="4">
    <source>
        <dbReference type="Proteomes" id="UP000710432"/>
    </source>
</evidence>
<dbReference type="SUPFAM" id="SSF52058">
    <property type="entry name" value="L domain-like"/>
    <property type="match status" value="1"/>
</dbReference>
<dbReference type="InterPro" id="IPR001611">
    <property type="entry name" value="Leu-rich_rpt"/>
</dbReference>
<reference evidence="3" key="1">
    <citation type="submission" date="2020-03" db="EMBL/GenBank/DDBJ databases">
        <title>Studies in the Genomics of Life Span.</title>
        <authorList>
            <person name="Glass D."/>
        </authorList>
    </citation>
    <scope>NUCLEOTIDE SEQUENCE</scope>
    <source>
        <strain evidence="3">LTLLF</strain>
        <tissue evidence="3">Muscle</tissue>
    </source>
</reference>
<dbReference type="FunFam" id="3.80.10.10:FF:000230">
    <property type="entry name" value="Leucine-rich repeat-containing protein 57"/>
    <property type="match status" value="1"/>
</dbReference>